<evidence type="ECO:0000313" key="5">
    <source>
        <dbReference type="EMBL" id="TCP69279.1"/>
    </source>
</evidence>
<dbReference type="GO" id="GO:0005737">
    <property type="term" value="C:cytoplasm"/>
    <property type="evidence" value="ECO:0007669"/>
    <property type="project" value="UniProtKB-ARBA"/>
</dbReference>
<dbReference type="GO" id="GO:0070273">
    <property type="term" value="F:phosphatidylinositol-4-phosphate binding"/>
    <property type="evidence" value="ECO:0007669"/>
    <property type="project" value="InterPro"/>
</dbReference>
<dbReference type="RefSeq" id="WP_165873674.1">
    <property type="nucleotide sequence ID" value="NZ_SLXV01000010.1"/>
</dbReference>
<dbReference type="Pfam" id="PF05719">
    <property type="entry name" value="GPP34"/>
    <property type="match status" value="1"/>
</dbReference>
<evidence type="ECO:0000256" key="4">
    <source>
        <dbReference type="ARBA" id="ARBA00023136"/>
    </source>
</evidence>
<evidence type="ECO:0000256" key="1">
    <source>
        <dbReference type="ARBA" id="ARBA00004255"/>
    </source>
</evidence>
<keyword evidence="4" id="KW-0472">Membrane</keyword>
<evidence type="ECO:0000256" key="2">
    <source>
        <dbReference type="ARBA" id="ARBA00023034"/>
    </source>
</evidence>
<sequence>MRSLSLVEEIVLFCLDRRAQRFKGNDQTYKELYTIGSVFIELWLKELIQINEDGKVRLDHSYSTGVDYLDQVIQVISESPKEKTIKKWITSFYYKRKDRKKIYQTILMDLCQVGVVREENARLLGVFSRQIFVGSGQEQERTVRRIRAELLGNSTVEKQTVALSLFLKEMRVLKEYFSNHDMNRLKEKMKELKQDEVFQWIKGIEKAITAIKASAHSHTPVM</sequence>
<evidence type="ECO:0000256" key="3">
    <source>
        <dbReference type="ARBA" id="ARBA00023121"/>
    </source>
</evidence>
<dbReference type="InterPro" id="IPR038261">
    <property type="entry name" value="GPP34-like_sf"/>
</dbReference>
<dbReference type="GO" id="GO:0012505">
    <property type="term" value="C:endomembrane system"/>
    <property type="evidence" value="ECO:0007669"/>
    <property type="project" value="UniProtKB-ARBA"/>
</dbReference>
<accession>A0A4V6NRT7</accession>
<dbReference type="AlphaFoldDB" id="A0A4V6NRT7"/>
<reference evidence="5 6" key="1">
    <citation type="submission" date="2019-03" db="EMBL/GenBank/DDBJ databases">
        <title>Genomic Encyclopedia of Type Strains, Phase IV (KMG-IV): sequencing the most valuable type-strain genomes for metagenomic binning, comparative biology and taxonomic classification.</title>
        <authorList>
            <person name="Goeker M."/>
        </authorList>
    </citation>
    <scope>NUCLEOTIDE SEQUENCE [LARGE SCALE GENOMIC DNA]</scope>
    <source>
        <strain evidence="5 6">DSM 46831</strain>
    </source>
</reference>
<keyword evidence="3" id="KW-0446">Lipid-binding</keyword>
<dbReference type="InterPro" id="IPR008628">
    <property type="entry name" value="GPP34-like"/>
</dbReference>
<protein>
    <submittedName>
        <fullName evidence="5">Golgi phosphoprotein 3 GPP34</fullName>
    </submittedName>
</protein>
<organism evidence="5 6">
    <name type="scientific">Baia soyae</name>
    <dbReference type="NCBI Taxonomy" id="1544746"/>
    <lineage>
        <taxon>Bacteria</taxon>
        <taxon>Bacillati</taxon>
        <taxon>Bacillota</taxon>
        <taxon>Bacilli</taxon>
        <taxon>Bacillales</taxon>
        <taxon>Thermoactinomycetaceae</taxon>
        <taxon>Baia</taxon>
    </lineage>
</organism>
<dbReference type="Proteomes" id="UP000294746">
    <property type="component" value="Unassembled WGS sequence"/>
</dbReference>
<keyword evidence="2" id="KW-0333">Golgi apparatus</keyword>
<name>A0A4V6NRT7_9BACL</name>
<comment type="subcellular location">
    <subcellularLocation>
        <location evidence="1">Golgi apparatus membrane</location>
        <topology evidence="1">Peripheral membrane protein</topology>
        <orientation evidence="1">Cytoplasmic side</orientation>
    </subcellularLocation>
</comment>
<evidence type="ECO:0000313" key="6">
    <source>
        <dbReference type="Proteomes" id="UP000294746"/>
    </source>
</evidence>
<comment type="caution">
    <text evidence="5">The sequence shown here is derived from an EMBL/GenBank/DDBJ whole genome shotgun (WGS) entry which is preliminary data.</text>
</comment>
<gene>
    <name evidence="5" type="ORF">EDD57_1101</name>
</gene>
<dbReference type="Gene3D" id="1.10.3630.10">
    <property type="entry name" value="yeast vps74-n-term truncation variant domain like"/>
    <property type="match status" value="1"/>
</dbReference>
<dbReference type="EMBL" id="SLXV01000010">
    <property type="protein sequence ID" value="TCP69279.1"/>
    <property type="molecule type" value="Genomic_DNA"/>
</dbReference>
<proteinExistence type="predicted"/>
<keyword evidence="6" id="KW-1185">Reference proteome</keyword>